<organism evidence="3 4">
    <name type="scientific">Humicola insolens</name>
    <name type="common">Soft-rot fungus</name>
    <dbReference type="NCBI Taxonomy" id="85995"/>
    <lineage>
        <taxon>Eukaryota</taxon>
        <taxon>Fungi</taxon>
        <taxon>Dikarya</taxon>
        <taxon>Ascomycota</taxon>
        <taxon>Pezizomycotina</taxon>
        <taxon>Sordariomycetes</taxon>
        <taxon>Sordariomycetidae</taxon>
        <taxon>Sordariales</taxon>
        <taxon>Chaetomiaceae</taxon>
        <taxon>Mycothermus</taxon>
    </lineage>
</organism>
<proteinExistence type="predicted"/>
<evidence type="ECO:0000259" key="2">
    <source>
        <dbReference type="Pfam" id="PF07992"/>
    </source>
</evidence>
<sequence length="649" mass="70300">MAIPSAPTEHPPAADLRAELAKNPLPIIPPGTVDADALTGEVRTKIAKDVLTGFNAALAAADSTSLARCFYPAQAYWKDALALTWHLRTFSGAAAVAAALLRMYALRGIEGGVRLEGEPYWIPISPVLHLFDCSLSFKTTSPAAECKGRMLLLPVKEGETIEWKIWCFSTWVDGLSSHPEDEGRLRGTGRQVEGPERLETDVFIIGGGNAAASLAARLKALGVDSIMADRNARPGDNWALRYDALKFHVPTQFCDMAYLPYEKHKQYPHLLSRDDLAEQVRRYVETFHLNVISSATVRSTTYDPSAQRWTVQVQTPGGQQTVVSKHLVQATGYGSQKPYVPAIADRKAYQGISVHSSEFKNAEELKARGVKSVLIIGSANTAFDILTDCHSANLHTTLVARSPTYVVPLSHICDPRGLGAYSVFGSAGADRIFMTLPQWVDAGLAVGLFSFLSSQEPDRYSALAKAGFPVIDGAHPDACLSHNLLERAGGHYVDIGGTDLIAQGKVGVKAGAEPVAYTAKGLRFSDGDEVEADAVVWCTGFADKNARDVAAEVLGAADKGNGNGEVVQEKEGKTVLGPREIADRLDATWGIDGEGEVRGMWKRHARMENYWTMGGHTQHHRWHSKTVALQIKAALEGILPPAYRETPEL</sequence>
<dbReference type="Proteomes" id="UP001583172">
    <property type="component" value="Unassembled WGS sequence"/>
</dbReference>
<dbReference type="SUPFAM" id="SSF51905">
    <property type="entry name" value="FAD/NAD(P)-binding domain"/>
    <property type="match status" value="1"/>
</dbReference>
<feature type="domain" description="FAD/NAD(P)-binding" evidence="2">
    <location>
        <begin position="201"/>
        <end position="405"/>
    </location>
</feature>
<keyword evidence="4" id="KW-1185">Reference proteome</keyword>
<dbReference type="PANTHER" id="PTHR43539">
    <property type="entry name" value="FLAVIN-BINDING MONOOXYGENASE-LIKE PROTEIN (AFU_ORTHOLOGUE AFUA_4G09220)"/>
    <property type="match status" value="1"/>
</dbReference>
<evidence type="ECO:0000313" key="3">
    <source>
        <dbReference type="EMBL" id="KAL1840235.1"/>
    </source>
</evidence>
<evidence type="ECO:0000313" key="4">
    <source>
        <dbReference type="Proteomes" id="UP001583172"/>
    </source>
</evidence>
<evidence type="ECO:0000256" key="1">
    <source>
        <dbReference type="ARBA" id="ARBA00023002"/>
    </source>
</evidence>
<name>A0ABR3VF36_HUMIN</name>
<comment type="caution">
    <text evidence="3">The sequence shown here is derived from an EMBL/GenBank/DDBJ whole genome shotgun (WGS) entry which is preliminary data.</text>
</comment>
<gene>
    <name evidence="3" type="ORF">VTJ49DRAFT_666</name>
</gene>
<dbReference type="EMBL" id="JAZGSY010000121">
    <property type="protein sequence ID" value="KAL1840235.1"/>
    <property type="molecule type" value="Genomic_DNA"/>
</dbReference>
<dbReference type="InterPro" id="IPR050982">
    <property type="entry name" value="Auxin_biosynth/cation_transpt"/>
</dbReference>
<dbReference type="InterPro" id="IPR023753">
    <property type="entry name" value="FAD/NAD-binding_dom"/>
</dbReference>
<reference evidence="3 4" key="1">
    <citation type="journal article" date="2024" name="Commun. Biol.">
        <title>Comparative genomic analysis of thermophilic fungi reveals convergent evolutionary adaptations and gene losses.</title>
        <authorList>
            <person name="Steindorff A.S."/>
            <person name="Aguilar-Pontes M.V."/>
            <person name="Robinson A.J."/>
            <person name="Andreopoulos B."/>
            <person name="LaButti K."/>
            <person name="Kuo A."/>
            <person name="Mondo S."/>
            <person name="Riley R."/>
            <person name="Otillar R."/>
            <person name="Haridas S."/>
            <person name="Lipzen A."/>
            <person name="Grimwood J."/>
            <person name="Schmutz J."/>
            <person name="Clum A."/>
            <person name="Reid I.D."/>
            <person name="Moisan M.C."/>
            <person name="Butler G."/>
            <person name="Nguyen T.T.M."/>
            <person name="Dewar K."/>
            <person name="Conant G."/>
            <person name="Drula E."/>
            <person name="Henrissat B."/>
            <person name="Hansel C."/>
            <person name="Singer S."/>
            <person name="Hutchinson M.I."/>
            <person name="de Vries R.P."/>
            <person name="Natvig D.O."/>
            <person name="Powell A.J."/>
            <person name="Tsang A."/>
            <person name="Grigoriev I.V."/>
        </authorList>
    </citation>
    <scope>NUCLEOTIDE SEQUENCE [LARGE SCALE GENOMIC DNA]</scope>
    <source>
        <strain evidence="3 4">CBS 620.91</strain>
    </source>
</reference>
<accession>A0ABR3VF36</accession>
<dbReference type="InterPro" id="IPR036188">
    <property type="entry name" value="FAD/NAD-bd_sf"/>
</dbReference>
<dbReference type="Gene3D" id="3.50.50.60">
    <property type="entry name" value="FAD/NAD(P)-binding domain"/>
    <property type="match status" value="2"/>
</dbReference>
<protein>
    <recommendedName>
        <fullName evidence="2">FAD/NAD(P)-binding domain-containing protein</fullName>
    </recommendedName>
</protein>
<keyword evidence="1" id="KW-0560">Oxidoreductase</keyword>
<dbReference type="PANTHER" id="PTHR43539:SF68">
    <property type="entry name" value="FLAVIN-BINDING MONOOXYGENASE-LIKE PROTEIN (AFU_ORTHOLOGUE AFUA_4G09220)"/>
    <property type="match status" value="1"/>
</dbReference>
<dbReference type="Pfam" id="PF07992">
    <property type="entry name" value="Pyr_redox_2"/>
    <property type="match status" value="1"/>
</dbReference>